<dbReference type="AlphaFoldDB" id="A0A1W6CX42"/>
<name>A0A1W6CX42_9RHOB</name>
<evidence type="ECO:0000313" key="2">
    <source>
        <dbReference type="EMBL" id="ARJ69424.1"/>
    </source>
</evidence>
<dbReference type="RefSeq" id="WP_085377543.1">
    <property type="nucleotide sequence ID" value="NZ_CP020612.1"/>
</dbReference>
<evidence type="ECO:0000256" key="1">
    <source>
        <dbReference type="SAM" id="Phobius"/>
    </source>
</evidence>
<dbReference type="Proteomes" id="UP000193017">
    <property type="component" value="Chromosome"/>
</dbReference>
<dbReference type="KEGG" id="pcon:B0A89_07060"/>
<accession>A0A1W6CX42</accession>
<keyword evidence="1" id="KW-0812">Transmembrane</keyword>
<gene>
    <name evidence="2" type="ORF">B0A89_07060</name>
</gene>
<reference evidence="2 3" key="1">
    <citation type="submission" date="2017-03" db="EMBL/GenBank/DDBJ databases">
        <title>Genome sequence of Paracoccus contaminans isolated from a water microcosm.</title>
        <authorList>
            <person name="Aurass P."/>
            <person name="Karste S."/>
            <person name="Trost E."/>
            <person name="Glaeser S.P."/>
            <person name="Kaempfer P."/>
            <person name="Flieger A."/>
        </authorList>
    </citation>
    <scope>NUCLEOTIDE SEQUENCE [LARGE SCALE GENOMIC DNA]</scope>
    <source>
        <strain evidence="3">RKI 16-01929T\LMG 29738T\CCM 8701T\CIP 111112T</strain>
    </source>
</reference>
<keyword evidence="1" id="KW-1133">Transmembrane helix</keyword>
<sequence>MRNLQVVLGVLFGVAVFLFLDYALPSRTTVRVTNVYNQITDLGANTIFYASADSGTVETADGRRDIRYIATVQPNGRPYVYRNEDTGWIWPPYFKYDSANLHAIAADSVSTAAEPRWMNVTSYGWRISWATIYPNAISMRQVSGPGDAPLNWPAMIVLGVMGALLLLLWRMWNQFRERSIDPVVARADRAIGQVDQRLDAARDRVVAEGREARGRYRGWLDSWRGKPRR</sequence>
<dbReference type="InterPro" id="IPR011088">
    <property type="entry name" value="Phage_phiNM3_A0EWY4"/>
</dbReference>
<proteinExistence type="predicted"/>
<dbReference type="EMBL" id="CP020612">
    <property type="protein sequence ID" value="ARJ69424.1"/>
    <property type="molecule type" value="Genomic_DNA"/>
</dbReference>
<dbReference type="OrthoDB" id="5354324at2"/>
<dbReference type="Pfam" id="PF07509">
    <property type="entry name" value="DUF1523"/>
    <property type="match status" value="1"/>
</dbReference>
<evidence type="ECO:0000313" key="3">
    <source>
        <dbReference type="Proteomes" id="UP000193017"/>
    </source>
</evidence>
<dbReference type="STRING" id="1945662.B0A89_07060"/>
<protein>
    <recommendedName>
        <fullName evidence="4">DUF1523 domain-containing protein</fullName>
    </recommendedName>
</protein>
<keyword evidence="1" id="KW-0472">Membrane</keyword>
<keyword evidence="3" id="KW-1185">Reference proteome</keyword>
<evidence type="ECO:0008006" key="4">
    <source>
        <dbReference type="Google" id="ProtNLM"/>
    </source>
</evidence>
<organism evidence="2 3">
    <name type="scientific">Paracoccus contaminans</name>
    <dbReference type="NCBI Taxonomy" id="1945662"/>
    <lineage>
        <taxon>Bacteria</taxon>
        <taxon>Pseudomonadati</taxon>
        <taxon>Pseudomonadota</taxon>
        <taxon>Alphaproteobacteria</taxon>
        <taxon>Rhodobacterales</taxon>
        <taxon>Paracoccaceae</taxon>
        <taxon>Paracoccus</taxon>
    </lineage>
</organism>
<feature type="transmembrane region" description="Helical" evidence="1">
    <location>
        <begin position="150"/>
        <end position="169"/>
    </location>
</feature>